<feature type="signal peptide" evidence="2">
    <location>
        <begin position="1"/>
        <end position="21"/>
    </location>
</feature>
<feature type="chain" id="PRO_5038751858" description="Solute-binding protein family 3/N-terminal domain-containing protein" evidence="2">
    <location>
        <begin position="22"/>
        <end position="278"/>
    </location>
</feature>
<organism evidence="4 5">
    <name type="scientific">Formimonas warabiya</name>
    <dbReference type="NCBI Taxonomy" id="1761012"/>
    <lineage>
        <taxon>Bacteria</taxon>
        <taxon>Bacillati</taxon>
        <taxon>Bacillota</taxon>
        <taxon>Clostridia</taxon>
        <taxon>Eubacteriales</taxon>
        <taxon>Peptococcaceae</taxon>
        <taxon>Candidatus Formimonas</taxon>
    </lineage>
</organism>
<keyword evidence="5" id="KW-1185">Reference proteome</keyword>
<feature type="domain" description="Solute-binding protein family 3/N-terminal" evidence="3">
    <location>
        <begin position="40"/>
        <end position="270"/>
    </location>
</feature>
<dbReference type="Gene3D" id="3.40.190.10">
    <property type="entry name" value="Periplasmic binding protein-like II"/>
    <property type="match status" value="2"/>
</dbReference>
<dbReference type="Proteomes" id="UP000323521">
    <property type="component" value="Chromosome"/>
</dbReference>
<evidence type="ECO:0000259" key="3">
    <source>
        <dbReference type="SMART" id="SM00062"/>
    </source>
</evidence>
<dbReference type="EMBL" id="CP017634">
    <property type="protein sequence ID" value="ATW28959.1"/>
    <property type="molecule type" value="Genomic_DNA"/>
</dbReference>
<dbReference type="KEGG" id="fwa:DCMF_27590"/>
<evidence type="ECO:0000256" key="2">
    <source>
        <dbReference type="SAM" id="SignalP"/>
    </source>
</evidence>
<proteinExistence type="predicted"/>
<sequence>MKSLLALVILTVLMVSLSGCGAQQSSDTDTTGDAEKEVQKILVGTMGTYPPFSFQDESGKLTGYDIEVVREVDKRLDDVEFEFVPTPWDSMFLGLESNKYQVVANQIVRNPEREEKYYFSNTNYFNSISAIIVKKGRTGISTLDDLKGLKVGTAVGDSFTRILEEYNKQNNNALILKYYDGTNPTVTLQDIEAGRIDAYLNDPIMVNENVKKLGLQVEPTGEPVTVEPVYLVFRKDEQGAALRDKIDQVLSEMKEDGTLGNLSKQWFDTDYITVERTN</sequence>
<dbReference type="PROSITE" id="PS51257">
    <property type="entry name" value="PROKAR_LIPOPROTEIN"/>
    <property type="match status" value="1"/>
</dbReference>
<name>A0A3G1L2W1_FORW1</name>
<evidence type="ECO:0000313" key="5">
    <source>
        <dbReference type="Proteomes" id="UP000323521"/>
    </source>
</evidence>
<dbReference type="PANTHER" id="PTHR35936">
    <property type="entry name" value="MEMBRANE-BOUND LYTIC MUREIN TRANSGLYCOSYLASE F"/>
    <property type="match status" value="1"/>
</dbReference>
<dbReference type="CDD" id="cd13626">
    <property type="entry name" value="PBP2_Cystine_like"/>
    <property type="match status" value="1"/>
</dbReference>
<dbReference type="PANTHER" id="PTHR35936:SF19">
    <property type="entry name" value="AMINO-ACID-BINDING PROTEIN YXEM-RELATED"/>
    <property type="match status" value="1"/>
</dbReference>
<gene>
    <name evidence="4" type="ORF">DCMF_27590</name>
</gene>
<dbReference type="SUPFAM" id="SSF53850">
    <property type="entry name" value="Periplasmic binding protein-like II"/>
    <property type="match status" value="1"/>
</dbReference>
<dbReference type="SMART" id="SM00062">
    <property type="entry name" value="PBPb"/>
    <property type="match status" value="1"/>
</dbReference>
<keyword evidence="1 2" id="KW-0732">Signal</keyword>
<reference evidence="4 5" key="1">
    <citation type="submission" date="2016-10" db="EMBL/GenBank/DDBJ databases">
        <title>Complete Genome Sequence of Peptococcaceae strain DCMF.</title>
        <authorList>
            <person name="Edwards R.J."/>
            <person name="Holland S.I."/>
            <person name="Deshpande N.P."/>
            <person name="Wong Y.K."/>
            <person name="Ertan H."/>
            <person name="Manefield M."/>
            <person name="Russell T.L."/>
            <person name="Lee M.J."/>
        </authorList>
    </citation>
    <scope>NUCLEOTIDE SEQUENCE [LARGE SCALE GENOMIC DNA]</scope>
    <source>
        <strain evidence="4 5">DCMF</strain>
    </source>
</reference>
<dbReference type="Pfam" id="PF00497">
    <property type="entry name" value="SBP_bac_3"/>
    <property type="match status" value="1"/>
</dbReference>
<evidence type="ECO:0000256" key="1">
    <source>
        <dbReference type="ARBA" id="ARBA00022729"/>
    </source>
</evidence>
<evidence type="ECO:0000313" key="4">
    <source>
        <dbReference type="EMBL" id="ATW28959.1"/>
    </source>
</evidence>
<dbReference type="InterPro" id="IPR001638">
    <property type="entry name" value="Solute-binding_3/MltF_N"/>
</dbReference>
<protein>
    <recommendedName>
        <fullName evidence="3">Solute-binding protein family 3/N-terminal domain-containing protein</fullName>
    </recommendedName>
</protein>
<accession>A0A3G1L2W1</accession>
<dbReference type="AlphaFoldDB" id="A0A3G1L2W1"/>